<feature type="transmembrane region" description="Helical" evidence="6">
    <location>
        <begin position="146"/>
        <end position="169"/>
    </location>
</feature>
<comment type="caution">
    <text evidence="8">The sequence shown here is derived from an EMBL/GenBank/DDBJ whole genome shotgun (WGS) entry which is preliminary data.</text>
</comment>
<keyword evidence="9" id="KW-1185">Reference proteome</keyword>
<dbReference type="PROSITE" id="PS50850">
    <property type="entry name" value="MFS"/>
    <property type="match status" value="1"/>
</dbReference>
<feature type="transmembrane region" description="Helical" evidence="6">
    <location>
        <begin position="87"/>
        <end position="105"/>
    </location>
</feature>
<dbReference type="GO" id="GO:0005351">
    <property type="term" value="F:carbohydrate:proton symporter activity"/>
    <property type="evidence" value="ECO:0007669"/>
    <property type="project" value="TreeGrafter"/>
</dbReference>
<evidence type="ECO:0000256" key="2">
    <source>
        <dbReference type="ARBA" id="ARBA00010992"/>
    </source>
</evidence>
<dbReference type="InterPro" id="IPR036259">
    <property type="entry name" value="MFS_trans_sf"/>
</dbReference>
<evidence type="ECO:0000259" key="7">
    <source>
        <dbReference type="PROSITE" id="PS50850"/>
    </source>
</evidence>
<protein>
    <submittedName>
        <fullName evidence="8">MFS transporter</fullName>
    </submittedName>
</protein>
<dbReference type="PANTHER" id="PTHR48022">
    <property type="entry name" value="PLASTIDIC GLUCOSE TRANSPORTER 4"/>
    <property type="match status" value="1"/>
</dbReference>
<dbReference type="CDD" id="cd17316">
    <property type="entry name" value="MFS_SV2_like"/>
    <property type="match status" value="1"/>
</dbReference>
<dbReference type="InterPro" id="IPR020846">
    <property type="entry name" value="MFS_dom"/>
</dbReference>
<dbReference type="Pfam" id="PF00083">
    <property type="entry name" value="Sugar_tr"/>
    <property type="match status" value="1"/>
</dbReference>
<keyword evidence="3 6" id="KW-0812">Transmembrane</keyword>
<evidence type="ECO:0000256" key="3">
    <source>
        <dbReference type="ARBA" id="ARBA00022692"/>
    </source>
</evidence>
<feature type="transmembrane region" description="Helical" evidence="6">
    <location>
        <begin position="409"/>
        <end position="428"/>
    </location>
</feature>
<evidence type="ECO:0000256" key="1">
    <source>
        <dbReference type="ARBA" id="ARBA00004141"/>
    </source>
</evidence>
<feature type="transmembrane region" description="Helical" evidence="6">
    <location>
        <begin position="377"/>
        <end position="397"/>
    </location>
</feature>
<sequence length="444" mass="47625">MENTPLISIEDVPLNNFHQLMTLRAGGGWILDGYILSIIGVAIVQFSDYLKLDSFWQGLVAASAMLGTFCSGFLGGWLTDKFGRQRLFFVGPILFIVGSLGSLWVESGLQLFLLRFLVGMGVGLEYPVAGSLLTEFLPQKNRGPRLAGLTILWFVGAALSYMVGNAILAQGGPDAWRHVLASSAVLGVALFLIRIGTPESPRWLVGKGRFDEAGRIIKRVYGPSFSLANMPAETSEKKVSLGNLLTSGYGKRMLFVIVFWTAAVVPMFAVYSFAPVVLQALNLKGAWAAYGSVLITLLFVVGCIIATRLIDTMGRRPLVIHSFLWSSLALLGLGAFSSGSEIAVLLMFGAYALFIGGAQVLELVYPNELFPTEIRAFAVGIGSSMTRVGSAIGTWLVPVALINLGIGNTMYVAAAVSVVGLIVSVWLAPETRGMSLEQASSLKR</sequence>
<feature type="transmembrane region" description="Helical" evidence="6">
    <location>
        <begin position="253"/>
        <end position="274"/>
    </location>
</feature>
<name>A0A6I2KZH9_9BURK</name>
<proteinExistence type="inferred from homology"/>
<dbReference type="Gene3D" id="1.20.1250.20">
    <property type="entry name" value="MFS general substrate transporter like domains"/>
    <property type="match status" value="1"/>
</dbReference>
<evidence type="ECO:0000256" key="5">
    <source>
        <dbReference type="ARBA" id="ARBA00023136"/>
    </source>
</evidence>
<feature type="transmembrane region" description="Helical" evidence="6">
    <location>
        <begin position="286"/>
        <end position="306"/>
    </location>
</feature>
<feature type="transmembrane region" description="Helical" evidence="6">
    <location>
        <begin position="318"/>
        <end position="336"/>
    </location>
</feature>
<feature type="transmembrane region" description="Helical" evidence="6">
    <location>
        <begin position="175"/>
        <end position="193"/>
    </location>
</feature>
<dbReference type="PANTHER" id="PTHR48022:SF2">
    <property type="entry name" value="PLASTIDIC GLUCOSE TRANSPORTER 4"/>
    <property type="match status" value="1"/>
</dbReference>
<feature type="transmembrane region" description="Helical" evidence="6">
    <location>
        <begin position="342"/>
        <end position="365"/>
    </location>
</feature>
<dbReference type="AlphaFoldDB" id="A0A6I2KZH9"/>
<accession>A0A6I2KZH9</accession>
<dbReference type="GO" id="GO:0016020">
    <property type="term" value="C:membrane"/>
    <property type="evidence" value="ECO:0007669"/>
    <property type="project" value="UniProtKB-SubCell"/>
</dbReference>
<dbReference type="PROSITE" id="PS00217">
    <property type="entry name" value="SUGAR_TRANSPORT_2"/>
    <property type="match status" value="1"/>
</dbReference>
<organism evidence="8 9">
    <name type="scientific">Duganella guangzhouensis</name>
    <dbReference type="NCBI Taxonomy" id="2666084"/>
    <lineage>
        <taxon>Bacteria</taxon>
        <taxon>Pseudomonadati</taxon>
        <taxon>Pseudomonadota</taxon>
        <taxon>Betaproteobacteria</taxon>
        <taxon>Burkholderiales</taxon>
        <taxon>Oxalobacteraceae</taxon>
        <taxon>Telluria group</taxon>
        <taxon>Duganella</taxon>
    </lineage>
</organism>
<reference evidence="8 9" key="1">
    <citation type="submission" date="2019-11" db="EMBL/GenBank/DDBJ databases">
        <title>Novel species isolated from a subtropical stream in China.</title>
        <authorList>
            <person name="Lu H."/>
        </authorList>
    </citation>
    <scope>NUCLEOTIDE SEQUENCE [LARGE SCALE GENOMIC DNA]</scope>
    <source>
        <strain evidence="8 9">FT80W</strain>
    </source>
</reference>
<feature type="transmembrane region" description="Helical" evidence="6">
    <location>
        <begin position="29"/>
        <end position="49"/>
    </location>
</feature>
<feature type="transmembrane region" description="Helical" evidence="6">
    <location>
        <begin position="55"/>
        <end position="75"/>
    </location>
</feature>
<dbReference type="InterPro" id="IPR050360">
    <property type="entry name" value="MFS_Sugar_Transporters"/>
</dbReference>
<dbReference type="Proteomes" id="UP000433309">
    <property type="component" value="Unassembled WGS sequence"/>
</dbReference>
<feature type="transmembrane region" description="Helical" evidence="6">
    <location>
        <begin position="111"/>
        <end position="134"/>
    </location>
</feature>
<keyword evidence="5 6" id="KW-0472">Membrane</keyword>
<dbReference type="InterPro" id="IPR005829">
    <property type="entry name" value="Sugar_transporter_CS"/>
</dbReference>
<evidence type="ECO:0000313" key="8">
    <source>
        <dbReference type="EMBL" id="MRW89884.1"/>
    </source>
</evidence>
<evidence type="ECO:0000256" key="4">
    <source>
        <dbReference type="ARBA" id="ARBA00022989"/>
    </source>
</evidence>
<gene>
    <name evidence="8" type="ORF">GJ699_07805</name>
</gene>
<dbReference type="InterPro" id="IPR005828">
    <property type="entry name" value="MFS_sugar_transport-like"/>
</dbReference>
<keyword evidence="4 6" id="KW-1133">Transmembrane helix</keyword>
<dbReference type="SUPFAM" id="SSF103473">
    <property type="entry name" value="MFS general substrate transporter"/>
    <property type="match status" value="1"/>
</dbReference>
<feature type="domain" description="Major facilitator superfamily (MFS) profile" evidence="7">
    <location>
        <begin position="21"/>
        <end position="432"/>
    </location>
</feature>
<evidence type="ECO:0000256" key="6">
    <source>
        <dbReference type="SAM" id="Phobius"/>
    </source>
</evidence>
<comment type="subcellular location">
    <subcellularLocation>
        <location evidence="1">Membrane</location>
        <topology evidence="1">Multi-pass membrane protein</topology>
    </subcellularLocation>
</comment>
<dbReference type="EMBL" id="WKJK01000003">
    <property type="protein sequence ID" value="MRW89884.1"/>
    <property type="molecule type" value="Genomic_DNA"/>
</dbReference>
<comment type="similarity">
    <text evidence="2">Belongs to the major facilitator superfamily. Sugar transporter (TC 2.A.1.1) family.</text>
</comment>
<evidence type="ECO:0000313" key="9">
    <source>
        <dbReference type="Proteomes" id="UP000433309"/>
    </source>
</evidence>